<evidence type="ECO:0000313" key="2">
    <source>
        <dbReference type="Proteomes" id="UP000241426"/>
    </source>
</evidence>
<sequence length="205" mass="23267">MKTIEKILYHIKCDGPVTAKVLADKFQLTTMGVRQHLQAMEEQGLVDSYDVKVKVGRPTRHWQLTSQGHHRFSDHHSELAVQTLDAVNDLFGQQGLQAIIAKREQQTLHHYQAAIADCHDLKSKLVTLTELRQHDGYMAELICDDNGFLLIENHCPICLAASRCPSLCQSELAIFQQLLGNSTLIQRQEHIITGQRRCAYRITSK</sequence>
<dbReference type="AlphaFoldDB" id="A0A0B7J496"/>
<evidence type="ECO:0000313" key="1">
    <source>
        <dbReference type="EMBL" id="PSU98717.1"/>
    </source>
</evidence>
<dbReference type="SUPFAM" id="SSF46785">
    <property type="entry name" value="Winged helix' DNA-binding domain"/>
    <property type="match status" value="1"/>
</dbReference>
<accession>A0A2T3KHR0</accession>
<dbReference type="InterPro" id="IPR011991">
    <property type="entry name" value="ArsR-like_HTH"/>
</dbReference>
<reference evidence="1 2" key="1">
    <citation type="submission" date="2018-01" db="EMBL/GenBank/DDBJ databases">
        <title>Whole genome sequencing of Histamine producing bacteria.</title>
        <authorList>
            <person name="Butler K."/>
        </authorList>
    </citation>
    <scope>NUCLEOTIDE SEQUENCE [LARGE SCALE GENOMIC DNA]</scope>
    <source>
        <strain evidence="1 2">FS-7.2</strain>
    </source>
</reference>
<dbReference type="CDD" id="cd00090">
    <property type="entry name" value="HTH_ARSR"/>
    <property type="match status" value="1"/>
</dbReference>
<dbReference type="eggNOG" id="COG2345">
    <property type="taxonomic scope" value="Bacteria"/>
</dbReference>
<dbReference type="RefSeq" id="WP_036789439.1">
    <property type="nucleotide sequence ID" value="NZ_JAUZMX010000001.1"/>
</dbReference>
<dbReference type="Proteomes" id="UP000241426">
    <property type="component" value="Unassembled WGS sequence"/>
</dbReference>
<gene>
    <name evidence="1" type="ORF">C9J27_11570</name>
</gene>
<dbReference type="Pfam" id="PF13412">
    <property type="entry name" value="HTH_24"/>
    <property type="match status" value="1"/>
</dbReference>
<dbReference type="Gene3D" id="1.10.10.10">
    <property type="entry name" value="Winged helix-like DNA-binding domain superfamily/Winged helix DNA-binding domain"/>
    <property type="match status" value="1"/>
</dbReference>
<dbReference type="GO" id="GO:0006355">
    <property type="term" value="P:regulation of DNA-templated transcription"/>
    <property type="evidence" value="ECO:0007669"/>
    <property type="project" value="UniProtKB-ARBA"/>
</dbReference>
<name>A0A0B7J496_9GAMM</name>
<dbReference type="InterPro" id="IPR036390">
    <property type="entry name" value="WH_DNA-bd_sf"/>
</dbReference>
<dbReference type="GeneID" id="29942361"/>
<dbReference type="PANTHER" id="PTHR38600">
    <property type="entry name" value="TRANSCRIPTIONAL REGULATORY PROTEIN"/>
    <property type="match status" value="1"/>
</dbReference>
<comment type="caution">
    <text evidence="1">The sequence shown here is derived from an EMBL/GenBank/DDBJ whole genome shotgun (WGS) entry which is preliminary data.</text>
</comment>
<dbReference type="InterPro" id="IPR036388">
    <property type="entry name" value="WH-like_DNA-bd_sf"/>
</dbReference>
<organism evidence="1 2">
    <name type="scientific">Photobacterium kishitanii</name>
    <dbReference type="NCBI Taxonomy" id="318456"/>
    <lineage>
        <taxon>Bacteria</taxon>
        <taxon>Pseudomonadati</taxon>
        <taxon>Pseudomonadota</taxon>
        <taxon>Gammaproteobacteria</taxon>
        <taxon>Vibrionales</taxon>
        <taxon>Vibrionaceae</taxon>
        <taxon>Photobacterium</taxon>
    </lineage>
</organism>
<accession>A0A0B7J496</accession>
<proteinExistence type="predicted"/>
<dbReference type="EMBL" id="PYNF01000008">
    <property type="protein sequence ID" value="PSU98717.1"/>
    <property type="molecule type" value="Genomic_DNA"/>
</dbReference>
<protein>
    <submittedName>
        <fullName evidence="1">Transcriptional regulator</fullName>
    </submittedName>
</protein>
<dbReference type="PANTHER" id="PTHR38600:SF2">
    <property type="entry name" value="SLL0088 PROTEIN"/>
    <property type="match status" value="1"/>
</dbReference>